<comment type="similarity">
    <text evidence="1">Belongs to the universal stress protein A family.</text>
</comment>
<comment type="caution">
    <text evidence="3">The sequence shown here is derived from an EMBL/GenBank/DDBJ whole genome shotgun (WGS) entry which is preliminary data.</text>
</comment>
<dbReference type="Gene3D" id="3.40.50.620">
    <property type="entry name" value="HUPs"/>
    <property type="match status" value="2"/>
</dbReference>
<evidence type="ECO:0000259" key="2">
    <source>
        <dbReference type="Pfam" id="PF00582"/>
    </source>
</evidence>
<dbReference type="PRINTS" id="PR01438">
    <property type="entry name" value="UNVRSLSTRESS"/>
</dbReference>
<gene>
    <name evidence="3" type="ORF">F6J89_26365</name>
</gene>
<accession>A0A6B3NH46</accession>
<proteinExistence type="inferred from homology"/>
<dbReference type="InterPro" id="IPR006016">
    <property type="entry name" value="UspA"/>
</dbReference>
<feature type="domain" description="UspA" evidence="2">
    <location>
        <begin position="1"/>
        <end position="134"/>
    </location>
</feature>
<feature type="domain" description="UspA" evidence="2">
    <location>
        <begin position="157"/>
        <end position="287"/>
    </location>
</feature>
<dbReference type="SUPFAM" id="SSF52402">
    <property type="entry name" value="Adenine nucleotide alpha hydrolases-like"/>
    <property type="match status" value="2"/>
</dbReference>
<dbReference type="InterPro" id="IPR006015">
    <property type="entry name" value="Universal_stress_UspA"/>
</dbReference>
<dbReference type="PANTHER" id="PTHR46268">
    <property type="entry name" value="STRESS RESPONSE PROTEIN NHAX"/>
    <property type="match status" value="1"/>
</dbReference>
<protein>
    <submittedName>
        <fullName evidence="3">Universal stress protein</fullName>
    </submittedName>
</protein>
<dbReference type="CDD" id="cd00293">
    <property type="entry name" value="USP-like"/>
    <property type="match status" value="2"/>
</dbReference>
<dbReference type="EMBL" id="JAAHFQ010000707">
    <property type="protein sequence ID" value="NER31047.1"/>
    <property type="molecule type" value="Genomic_DNA"/>
</dbReference>
<sequence>MFKRCLICTDFSDGLHRLVEFVPSLATSGIKQIIFLHVVPLWEEGEIPRIDEEAISAARKRFEEGLKGLPEDVEVSIEVVSGPPVDAISKVAHSYKADVILTGTSTRNLLKETLFGSTTTALAKASVTPLLILRPELVSTYTREELSLRCQHLWRYLLIPYDGSDSSNYLLQKVKEYAENQPDHSLVHCMLVWVVEEGGRREIPKDYQIQKAQEKLELVKAELTQPGLQVNTQVRLGDPFTEILDIALVHDISAIAVSSNTLGKIKEWSARSFAGELIRRCWFPILFFPLRK</sequence>
<dbReference type="AlphaFoldDB" id="A0A6B3NH46"/>
<dbReference type="InterPro" id="IPR014729">
    <property type="entry name" value="Rossmann-like_a/b/a_fold"/>
</dbReference>
<organism evidence="3">
    <name type="scientific">Symploca sp. SIO1C4</name>
    <dbReference type="NCBI Taxonomy" id="2607765"/>
    <lineage>
        <taxon>Bacteria</taxon>
        <taxon>Bacillati</taxon>
        <taxon>Cyanobacteriota</taxon>
        <taxon>Cyanophyceae</taxon>
        <taxon>Coleofasciculales</taxon>
        <taxon>Coleofasciculaceae</taxon>
        <taxon>Symploca</taxon>
    </lineage>
</organism>
<dbReference type="Pfam" id="PF00582">
    <property type="entry name" value="Usp"/>
    <property type="match status" value="2"/>
</dbReference>
<name>A0A6B3NH46_9CYAN</name>
<evidence type="ECO:0000313" key="3">
    <source>
        <dbReference type="EMBL" id="NER31047.1"/>
    </source>
</evidence>
<evidence type="ECO:0000256" key="1">
    <source>
        <dbReference type="ARBA" id="ARBA00008791"/>
    </source>
</evidence>
<reference evidence="3" key="1">
    <citation type="submission" date="2019-11" db="EMBL/GenBank/DDBJ databases">
        <title>Genomic insights into an expanded diversity of filamentous marine cyanobacteria reveals the extraordinary biosynthetic potential of Moorea and Okeania.</title>
        <authorList>
            <person name="Ferreira Leao T."/>
            <person name="Wang M."/>
            <person name="Moss N."/>
            <person name="Da Silva R."/>
            <person name="Sanders J."/>
            <person name="Nurk S."/>
            <person name="Gurevich A."/>
            <person name="Humphrey G."/>
            <person name="Reher R."/>
            <person name="Zhu Q."/>
            <person name="Belda-Ferre P."/>
            <person name="Glukhov E."/>
            <person name="Rex R."/>
            <person name="Dorrestein P.C."/>
            <person name="Knight R."/>
            <person name="Pevzner P."/>
            <person name="Gerwick W.H."/>
            <person name="Gerwick L."/>
        </authorList>
    </citation>
    <scope>NUCLEOTIDE SEQUENCE</scope>
    <source>
        <strain evidence="3">SIO1C4</strain>
    </source>
</reference>
<dbReference type="PANTHER" id="PTHR46268:SF22">
    <property type="entry name" value="SENSOR PROTEIN KDPD-RELATED"/>
    <property type="match status" value="1"/>
</dbReference>